<dbReference type="Proteomes" id="UP000268669">
    <property type="component" value="Chromosome"/>
</dbReference>
<organism evidence="2 3">
    <name type="scientific">Yersinia pseudotuberculosis</name>
    <dbReference type="NCBI Taxonomy" id="633"/>
    <lineage>
        <taxon>Bacteria</taxon>
        <taxon>Pseudomonadati</taxon>
        <taxon>Pseudomonadota</taxon>
        <taxon>Gammaproteobacteria</taxon>
        <taxon>Enterobacterales</taxon>
        <taxon>Yersiniaceae</taxon>
        <taxon>Yersinia</taxon>
    </lineage>
</organism>
<dbReference type="EMBL" id="CP033713">
    <property type="protein sequence ID" value="AYW92826.1"/>
    <property type="molecule type" value="Genomic_DNA"/>
</dbReference>
<evidence type="ECO:0000313" key="3">
    <source>
        <dbReference type="Proteomes" id="UP000268669"/>
    </source>
</evidence>
<accession>A0ABM7AJF9</accession>
<evidence type="ECO:0000256" key="1">
    <source>
        <dbReference type="SAM" id="Phobius"/>
    </source>
</evidence>
<gene>
    <name evidence="2" type="ORF">EGX47_16990</name>
</gene>
<keyword evidence="1" id="KW-0472">Membrane</keyword>
<reference evidence="2" key="1">
    <citation type="submission" date="2018-11" db="EMBL/GenBank/DDBJ databases">
        <title>FDA dAtabase for Regulatory Grade micrObial Sequences (FDA-ARGOS): Supporting development and validation of Infectious Disease Dx tests.</title>
        <authorList>
            <person name="Bliska J."/>
            <person name="Cleland M.-M."/>
            <person name="Tallon L."/>
            <person name="Sadzewicz L."/>
            <person name="Zhao X."/>
            <person name="Vavikolanu K."/>
            <person name="Mehta A."/>
            <person name="Aluvathingal J."/>
            <person name="Nadendla S."/>
            <person name="Yan Y."/>
            <person name="Sichtig H."/>
        </authorList>
    </citation>
    <scope>NUCLEOTIDE SEQUENCE [LARGE SCALE GENOMIC DNA]</scope>
    <source>
        <strain evidence="2">FDAARGOS_581</strain>
    </source>
</reference>
<protein>
    <submittedName>
        <fullName evidence="2">Exotoxin</fullName>
    </submittedName>
</protein>
<feature type="transmembrane region" description="Helical" evidence="1">
    <location>
        <begin position="9"/>
        <end position="28"/>
    </location>
</feature>
<dbReference type="RefSeq" id="WP_123784429.1">
    <property type="nucleotide sequence ID" value="NZ_CP033713.1"/>
</dbReference>
<keyword evidence="1" id="KW-1133">Transmembrane helix</keyword>
<name>A0ABM7AJF9_YERPU</name>
<proteinExistence type="predicted"/>
<keyword evidence="3" id="KW-1185">Reference proteome</keyword>
<sequence length="130" mass="14637">MFSGIKNIFTYLPALLLIVLAGLSLYFYNEADEWHDKADAAAKERDEARFILSNQIRMVNIINDIAKANENERNRIRNNSEVRVAAIKKDISADECATRSIPVAAVERLRKHANQIRSGATGTDTNKLTF</sequence>
<evidence type="ECO:0000313" key="2">
    <source>
        <dbReference type="EMBL" id="AYW92826.1"/>
    </source>
</evidence>
<keyword evidence="1" id="KW-0812">Transmembrane</keyword>